<dbReference type="Pfam" id="PF23276">
    <property type="entry name" value="TPR_24"/>
    <property type="match status" value="1"/>
</dbReference>
<dbReference type="Proteomes" id="UP001142393">
    <property type="component" value="Unassembled WGS sequence"/>
</dbReference>
<reference evidence="9 10" key="1">
    <citation type="journal article" date="2023" name="Proc. Natl. Acad. Sci. U.S.A.">
        <title>A global phylogenomic analysis of the shiitake genus Lentinula.</title>
        <authorList>
            <person name="Sierra-Patev S."/>
            <person name="Min B."/>
            <person name="Naranjo-Ortiz M."/>
            <person name="Looney B."/>
            <person name="Konkel Z."/>
            <person name="Slot J.C."/>
            <person name="Sakamoto Y."/>
            <person name="Steenwyk J.L."/>
            <person name="Rokas A."/>
            <person name="Carro J."/>
            <person name="Camarero S."/>
            <person name="Ferreira P."/>
            <person name="Molpeceres G."/>
            <person name="Ruiz-Duenas F.J."/>
            <person name="Serrano A."/>
            <person name="Henrissat B."/>
            <person name="Drula E."/>
            <person name="Hughes K.W."/>
            <person name="Mata J.L."/>
            <person name="Ishikawa N.K."/>
            <person name="Vargas-Isla R."/>
            <person name="Ushijima S."/>
            <person name="Smith C.A."/>
            <person name="Donoghue J."/>
            <person name="Ahrendt S."/>
            <person name="Andreopoulos W."/>
            <person name="He G."/>
            <person name="LaButti K."/>
            <person name="Lipzen A."/>
            <person name="Ng V."/>
            <person name="Riley R."/>
            <person name="Sandor L."/>
            <person name="Barry K."/>
            <person name="Martinez A.T."/>
            <person name="Xiao Y."/>
            <person name="Gibbons J.G."/>
            <person name="Terashima K."/>
            <person name="Grigoriev I.V."/>
            <person name="Hibbett D."/>
        </authorList>
    </citation>
    <scope>NUCLEOTIDE SEQUENCE [LARGE SCALE GENOMIC DNA]</scope>
    <source>
        <strain evidence="9 10">TFB7810</strain>
    </source>
</reference>
<protein>
    <recommendedName>
        <fullName evidence="11">Pentacotripeptide-repeat region of PRORP domain-containing protein</fullName>
    </recommendedName>
</protein>
<keyword evidence="2" id="KW-0677">Repeat</keyword>
<evidence type="ECO:0000256" key="1">
    <source>
        <dbReference type="ARBA" id="ARBA00006192"/>
    </source>
</evidence>
<dbReference type="InterPro" id="IPR002885">
    <property type="entry name" value="PPR_rpt"/>
</dbReference>
<feature type="compositionally biased region" description="Low complexity" evidence="6">
    <location>
        <begin position="32"/>
        <end position="49"/>
    </location>
</feature>
<feature type="region of interest" description="Disordered" evidence="6">
    <location>
        <begin position="864"/>
        <end position="903"/>
    </location>
</feature>
<dbReference type="PANTHER" id="PTHR47447:SF17">
    <property type="entry name" value="OS12G0638900 PROTEIN"/>
    <property type="match status" value="1"/>
</dbReference>
<evidence type="ECO:0008006" key="11">
    <source>
        <dbReference type="Google" id="ProtNLM"/>
    </source>
</evidence>
<keyword evidence="10" id="KW-1185">Reference proteome</keyword>
<dbReference type="NCBIfam" id="TIGR00756">
    <property type="entry name" value="PPR"/>
    <property type="match status" value="3"/>
</dbReference>
<feature type="repeat" description="PPR" evidence="5">
    <location>
        <begin position="525"/>
        <end position="559"/>
    </location>
</feature>
<dbReference type="Pfam" id="PF17177">
    <property type="entry name" value="PPR_long"/>
    <property type="match status" value="1"/>
</dbReference>
<feature type="compositionally biased region" description="Polar residues" evidence="6">
    <location>
        <begin position="891"/>
        <end position="903"/>
    </location>
</feature>
<name>A0A9W8P8M4_9AGAR</name>
<proteinExistence type="inferred from homology"/>
<feature type="domain" description="Pentatricopeptide repeat-containing protein-mitochondrial" evidence="8">
    <location>
        <begin position="1208"/>
        <end position="1315"/>
    </location>
</feature>
<gene>
    <name evidence="9" type="ORF">DFH05DRAFT_1413301</name>
</gene>
<feature type="repeat" description="PPR" evidence="5">
    <location>
        <begin position="481"/>
        <end position="515"/>
    </location>
</feature>
<evidence type="ECO:0000256" key="4">
    <source>
        <dbReference type="ARBA" id="ARBA00044511"/>
    </source>
</evidence>
<accession>A0A9W8P8M4</accession>
<evidence type="ECO:0000313" key="9">
    <source>
        <dbReference type="EMBL" id="KAJ3749192.1"/>
    </source>
</evidence>
<organism evidence="9 10">
    <name type="scientific">Lentinula detonsa</name>
    <dbReference type="NCBI Taxonomy" id="2804962"/>
    <lineage>
        <taxon>Eukaryota</taxon>
        <taxon>Fungi</taxon>
        <taxon>Dikarya</taxon>
        <taxon>Basidiomycota</taxon>
        <taxon>Agaricomycotina</taxon>
        <taxon>Agaricomycetes</taxon>
        <taxon>Agaricomycetidae</taxon>
        <taxon>Agaricales</taxon>
        <taxon>Marasmiineae</taxon>
        <taxon>Omphalotaceae</taxon>
        <taxon>Lentinula</taxon>
    </lineage>
</organism>
<evidence type="ECO:0000259" key="7">
    <source>
        <dbReference type="Pfam" id="PF17177"/>
    </source>
</evidence>
<feature type="region of interest" description="Disordered" evidence="6">
    <location>
        <begin position="30"/>
        <end position="71"/>
    </location>
</feature>
<feature type="compositionally biased region" description="Pro residues" evidence="6">
    <location>
        <begin position="191"/>
        <end position="202"/>
    </location>
</feature>
<dbReference type="InterPro" id="IPR033443">
    <property type="entry name" value="PROP1-like_PPR_dom"/>
</dbReference>
<feature type="domain" description="PROP1-like PPR" evidence="7">
    <location>
        <begin position="1051"/>
        <end position="1189"/>
    </location>
</feature>
<feature type="compositionally biased region" description="Polar residues" evidence="6">
    <location>
        <begin position="864"/>
        <end position="880"/>
    </location>
</feature>
<dbReference type="Pfam" id="PF01535">
    <property type="entry name" value="PPR"/>
    <property type="match status" value="3"/>
</dbReference>
<dbReference type="PROSITE" id="PS51375">
    <property type="entry name" value="PPR"/>
    <property type="match status" value="3"/>
</dbReference>
<evidence type="ECO:0000259" key="8">
    <source>
        <dbReference type="Pfam" id="PF23276"/>
    </source>
</evidence>
<comment type="caution">
    <text evidence="9">The sequence shown here is derived from an EMBL/GenBank/DDBJ whole genome shotgun (WGS) entry which is preliminary data.</text>
</comment>
<evidence type="ECO:0000256" key="2">
    <source>
        <dbReference type="ARBA" id="ARBA00022737"/>
    </source>
</evidence>
<comment type="subunit">
    <text evidence="4">Binds to mitochondrial small subunit 15S rRNA.</text>
</comment>
<dbReference type="PANTHER" id="PTHR47447">
    <property type="entry name" value="OS03G0856100 PROTEIN"/>
    <property type="match status" value="1"/>
</dbReference>
<evidence type="ECO:0000256" key="5">
    <source>
        <dbReference type="PROSITE-ProRule" id="PRU00708"/>
    </source>
</evidence>
<dbReference type="InterPro" id="IPR057027">
    <property type="entry name" value="TPR_mt"/>
</dbReference>
<dbReference type="Gene3D" id="1.25.40.10">
    <property type="entry name" value="Tetratricopeptide repeat domain"/>
    <property type="match status" value="4"/>
</dbReference>
<sequence length="1400" mass="154439">MLPLPKVAYVTSRVVTTFGQSPTIRNALHLQSSSSPSSSSSKTNSPGSNYFQQNKGSSKPLHNFFDQTSGGSKGSRFTHGYLGASRVVTQVQPVIANDTGYVQGDDYEEFITIKPTAPLQPQPRRYRSHSLSYTPQERAQKLSVLSTVQLHARSKHAFSQALTTDDIPPDSIPSAPPLARRNSTASVTRPDTPPIDTLPPSLPASETLPHTADVNNNQSSDTTRTPSPFHPSQTSFQHSEHYRAFVHARSSGDHEVALLAVNNFRAALAAKLIEPSIYEFNAALEALYHTRPKGSSLTDIQHLYNTMITFGIHPNIRTHITLIFAHCDRDYEVVSALNGIEHKLKIQKILNPSVQSSSSEDLARKEALEKENNFSSAVSLFQILRTLPHKDHLPIQIFSSLLSCCAHYGAVDTAIMVWETVEQHSLRPSAALYKSMIQTFARAGELDAAEDVFADFREQTAAGNIALSSNDKESQAPARAALRVWNVMMEAYFKCGKPDMAIGLLQEMLEASQPSVNAFVLPSPAPSTYTTIIAGFCNSGDYESAMTWFNTLITQTTSPGSSFNPSPVPSRPDALTYRALLEALFQEKDEISALNTVWSKLVEFAAQDGIDIRSVDRRLVAQANLAAVQSILLAAKGNALSEENLKQCTEHLDAAKSTVLPESPSLSYVAGIWEAYFDLGLPIQAMDFGLHLFKEQKFVSPGLRVHLFKFAQLAVAQDWRTIASGSVSLGYALTLINLMRRSRMKIDPRFHLYLMQQYYYAREQSVSINDPQYIQVKALWLSAAALEMVEPPHREGFAGLVPFMEDLVQQKHDGNLSLGDHDVRENVFSAIMYDRSVYQVKALIEELGLSPAFKTKLDAIEPATATSSPSIHAPSLSTDGVSDAEPGTPITDPSSSSNDTSRFALSDSLYEPESEIPNNLIIDREVTRKAERALLASPGVMWDFFTQNLDKGKVPAPYALSRLCQTFGRAKDTEKVKTIYNVAQSVIATLGYNKQLQSDAWFLIEDGMVIAMAQAGEIDAAHVHRQRILEQGGAPSADAYGGLILNVKDTTDDTSNAMALFNESQALRVIPNHYLYNNIISKLAKARKADAALELFANMKASGILPSSITYGAVIGACARVGDAASAEVLYAEMVQVPNFKPRIPPFNTMMQLYTTTKPNRDRALFFYHEILKYGVHPTSYTYKLLMEAYALEPLDIPQMEAVFQELANNRRVELQATHFATLINAYGCVAKDLDQALVVYNSIFHHPRKPVVDALVFEAIANVCVAHRRIDLIPELVTKMSDVGVHMTAYVVNVMIKGFAAIGDIERARELFESLVDPPEGIAALHNHAPHEPSKMPSVNPMEPVYREPSTWETMVRAELGSGNRDRANALIQRLESRKYPDAVVNRIRGISLDHSQVL</sequence>
<feature type="compositionally biased region" description="Polar residues" evidence="6">
    <location>
        <begin position="213"/>
        <end position="236"/>
    </location>
</feature>
<comment type="similarity">
    <text evidence="1">Belongs to the CCM1 family.</text>
</comment>
<evidence type="ECO:0000256" key="6">
    <source>
        <dbReference type="SAM" id="MobiDB-lite"/>
    </source>
</evidence>
<feature type="region of interest" description="Disordered" evidence="6">
    <location>
        <begin position="159"/>
        <end position="236"/>
    </location>
</feature>
<feature type="repeat" description="PPR" evidence="5">
    <location>
        <begin position="1072"/>
        <end position="1106"/>
    </location>
</feature>
<evidence type="ECO:0000256" key="3">
    <source>
        <dbReference type="ARBA" id="ARBA00044493"/>
    </source>
</evidence>
<dbReference type="InterPro" id="IPR011990">
    <property type="entry name" value="TPR-like_helical_dom_sf"/>
</dbReference>
<dbReference type="EMBL" id="JANVFU010000002">
    <property type="protein sequence ID" value="KAJ3749192.1"/>
    <property type="molecule type" value="Genomic_DNA"/>
</dbReference>
<comment type="function">
    <text evidence="3">Regulates mitochondrial small subunit maturation by controlling 15S rRNA 5'-end processing. Localizes to the 5' precursor of the 15S rRNA in a position that is subsequently occupied by mS47 in the mature yeast mtSSU. Uses structure and sequence-specific RNA recognition, binding to a single-stranded region of the precursor and specifically recognizing bases -6 to -1. The exchange of Ccm1 for mS47 is coupled to the irreversible removal of precursor rRNA that is accompanied by conformational changes of the mitoribosomal proteins uS5m and mS26. These conformational changes signal completion of 5'-end rRNA processing through protection of the mature 5'-end of the 15S rRNA and stabilization of mS47. The removal of the 5' precursor together with the dissociation of Ccm1 may be catalyzed by the 5'-3' exoribonuclease Pet127. Involved in the specific removal of group I introns in mitochondrial encoded transcripts.</text>
</comment>
<evidence type="ECO:0000313" key="10">
    <source>
        <dbReference type="Proteomes" id="UP001142393"/>
    </source>
</evidence>